<evidence type="ECO:0000313" key="3">
    <source>
        <dbReference type="Proteomes" id="UP000887116"/>
    </source>
</evidence>
<name>A0A8X6FJS9_TRICU</name>
<dbReference type="OrthoDB" id="10423474at2759"/>
<organism evidence="2 3">
    <name type="scientific">Trichonephila clavata</name>
    <name type="common">Joro spider</name>
    <name type="synonym">Nephila clavata</name>
    <dbReference type="NCBI Taxonomy" id="2740835"/>
    <lineage>
        <taxon>Eukaryota</taxon>
        <taxon>Metazoa</taxon>
        <taxon>Ecdysozoa</taxon>
        <taxon>Arthropoda</taxon>
        <taxon>Chelicerata</taxon>
        <taxon>Arachnida</taxon>
        <taxon>Araneae</taxon>
        <taxon>Araneomorphae</taxon>
        <taxon>Entelegynae</taxon>
        <taxon>Araneoidea</taxon>
        <taxon>Nephilidae</taxon>
        <taxon>Trichonephila</taxon>
    </lineage>
</organism>
<feature type="region of interest" description="Disordered" evidence="1">
    <location>
        <begin position="249"/>
        <end position="326"/>
    </location>
</feature>
<dbReference type="AlphaFoldDB" id="A0A8X6FJS9"/>
<evidence type="ECO:0000256" key="1">
    <source>
        <dbReference type="SAM" id="MobiDB-lite"/>
    </source>
</evidence>
<dbReference type="Proteomes" id="UP000887116">
    <property type="component" value="Unassembled WGS sequence"/>
</dbReference>
<proteinExistence type="predicted"/>
<accession>A0A8X6FJS9</accession>
<dbReference type="EMBL" id="BMAO01002637">
    <property type="protein sequence ID" value="GFQ82147.1"/>
    <property type="molecule type" value="Genomic_DNA"/>
</dbReference>
<gene>
    <name evidence="2" type="ORF">TNCT_446491</name>
</gene>
<evidence type="ECO:0000313" key="2">
    <source>
        <dbReference type="EMBL" id="GFQ82147.1"/>
    </source>
</evidence>
<sequence>MGPKSKQRIARNKSISSDPRKIRMERFAYDVFVSIFIQLGATDFPECDQELNHYKNSTILKCVSAEVLCRQFYFREEFMETFTADYNIRSFSSMEDFTIFVNDTVNKSGAYGTSNPPEMVFSLFAVHVELFLFLQSRNISVNFAELPRSWYRIYTRDIFKFLKDDIYELIRGLAVLRRRELVEANVRYFLSEYFTPYGAKEDCSKVFRLVNQNFPQDIIDSDETINPQLIERITRKLLFENAMKNLPAASGRRTRPRISAGKAPASSSSSSSSGTIPRQREPDSLSYSQWELAKQSAEAHEEEESPREEESSSERSVSELKDLKLG</sequence>
<feature type="compositionally biased region" description="Basic and acidic residues" evidence="1">
    <location>
        <begin position="308"/>
        <end position="326"/>
    </location>
</feature>
<comment type="caution">
    <text evidence="2">The sequence shown here is derived from an EMBL/GenBank/DDBJ whole genome shotgun (WGS) entry which is preliminary data.</text>
</comment>
<keyword evidence="3" id="KW-1185">Reference proteome</keyword>
<protein>
    <submittedName>
        <fullName evidence="2">Uncharacterized protein</fullName>
    </submittedName>
</protein>
<reference evidence="2" key="1">
    <citation type="submission" date="2020-07" db="EMBL/GenBank/DDBJ databases">
        <title>Multicomponent nature underlies the extraordinary mechanical properties of spider dragline silk.</title>
        <authorList>
            <person name="Kono N."/>
            <person name="Nakamura H."/>
            <person name="Mori M."/>
            <person name="Yoshida Y."/>
            <person name="Ohtoshi R."/>
            <person name="Malay A.D."/>
            <person name="Moran D.A.P."/>
            <person name="Tomita M."/>
            <person name="Numata K."/>
            <person name="Arakawa K."/>
        </authorList>
    </citation>
    <scope>NUCLEOTIDE SEQUENCE</scope>
</reference>